<dbReference type="SUPFAM" id="SSF47336">
    <property type="entry name" value="ACP-like"/>
    <property type="match status" value="1"/>
</dbReference>
<dbReference type="PROSITE" id="PS50075">
    <property type="entry name" value="CARRIER"/>
    <property type="match status" value="1"/>
</dbReference>
<dbReference type="OrthoDB" id="4920779at2759"/>
<dbReference type="InterPro" id="IPR042099">
    <property type="entry name" value="ANL_N_sf"/>
</dbReference>
<dbReference type="InterPro" id="IPR020806">
    <property type="entry name" value="PKS_PP-bd"/>
</dbReference>
<reference evidence="5" key="1">
    <citation type="submission" date="2022-07" db="EMBL/GenBank/DDBJ databases">
        <title>Phylogenomic reconstructions and comparative analyses of Kickxellomycotina fungi.</title>
        <authorList>
            <person name="Reynolds N.K."/>
            <person name="Stajich J.E."/>
            <person name="Barry K."/>
            <person name="Grigoriev I.V."/>
            <person name="Crous P."/>
            <person name="Smith M.E."/>
        </authorList>
    </citation>
    <scope>NUCLEOTIDE SEQUENCE</scope>
    <source>
        <strain evidence="5">RSA 567</strain>
    </source>
</reference>
<dbReference type="InterPro" id="IPR023213">
    <property type="entry name" value="CAT-like_dom_sf"/>
</dbReference>
<evidence type="ECO:0000256" key="2">
    <source>
        <dbReference type="ARBA" id="ARBA00022553"/>
    </source>
</evidence>
<dbReference type="Pfam" id="PF00550">
    <property type="entry name" value="PP-binding"/>
    <property type="match status" value="1"/>
</dbReference>
<keyword evidence="2" id="KW-0597">Phosphoprotein</keyword>
<dbReference type="GO" id="GO:0016874">
    <property type="term" value="F:ligase activity"/>
    <property type="evidence" value="ECO:0007669"/>
    <property type="project" value="UniProtKB-KW"/>
</dbReference>
<dbReference type="InterPro" id="IPR020845">
    <property type="entry name" value="AMP-binding_CS"/>
</dbReference>
<dbReference type="CDD" id="cd05930">
    <property type="entry name" value="A_NRPS"/>
    <property type="match status" value="1"/>
</dbReference>
<name>A0A9W8E766_9FUNG</name>
<dbReference type="EMBL" id="JANBQB010001052">
    <property type="protein sequence ID" value="KAJ1972455.1"/>
    <property type="molecule type" value="Genomic_DNA"/>
</dbReference>
<keyword evidence="6" id="KW-1185">Reference proteome</keyword>
<keyword evidence="3" id="KW-0436">Ligase</keyword>
<dbReference type="InterPro" id="IPR009081">
    <property type="entry name" value="PP-bd_ACP"/>
</dbReference>
<feature type="non-terminal residue" evidence="5">
    <location>
        <position position="1126"/>
    </location>
</feature>
<evidence type="ECO:0000313" key="6">
    <source>
        <dbReference type="Proteomes" id="UP001151582"/>
    </source>
</evidence>
<dbReference type="GO" id="GO:0044550">
    <property type="term" value="P:secondary metabolite biosynthetic process"/>
    <property type="evidence" value="ECO:0007669"/>
    <property type="project" value="TreeGrafter"/>
</dbReference>
<dbReference type="AlphaFoldDB" id="A0A9W8E766"/>
<dbReference type="InterPro" id="IPR010071">
    <property type="entry name" value="AA_adenyl_dom"/>
</dbReference>
<dbReference type="Gene3D" id="3.40.50.12780">
    <property type="entry name" value="N-terminal domain of ligase-like"/>
    <property type="match status" value="1"/>
</dbReference>
<dbReference type="SMART" id="SM00823">
    <property type="entry name" value="PKS_PP"/>
    <property type="match status" value="1"/>
</dbReference>
<dbReference type="InterPro" id="IPR036736">
    <property type="entry name" value="ACP-like_sf"/>
</dbReference>
<dbReference type="Pfam" id="PF00501">
    <property type="entry name" value="AMP-binding"/>
    <property type="match status" value="1"/>
</dbReference>
<dbReference type="Proteomes" id="UP001151582">
    <property type="component" value="Unassembled WGS sequence"/>
</dbReference>
<dbReference type="GO" id="GO:0043041">
    <property type="term" value="P:amino acid activation for nonribosomal peptide biosynthetic process"/>
    <property type="evidence" value="ECO:0007669"/>
    <property type="project" value="TreeGrafter"/>
</dbReference>
<dbReference type="NCBIfam" id="TIGR01733">
    <property type="entry name" value="AA-adenyl-dom"/>
    <property type="match status" value="1"/>
</dbReference>
<evidence type="ECO:0000256" key="3">
    <source>
        <dbReference type="ARBA" id="ARBA00022598"/>
    </source>
</evidence>
<dbReference type="InterPro" id="IPR045851">
    <property type="entry name" value="AMP-bd_C_sf"/>
</dbReference>
<dbReference type="SUPFAM" id="SSF56801">
    <property type="entry name" value="Acetyl-CoA synthetase-like"/>
    <property type="match status" value="1"/>
</dbReference>
<accession>A0A9W8E766</accession>
<evidence type="ECO:0000313" key="5">
    <source>
        <dbReference type="EMBL" id="KAJ1972455.1"/>
    </source>
</evidence>
<protein>
    <recommendedName>
        <fullName evidence="4">Carrier domain-containing protein</fullName>
    </recommendedName>
</protein>
<comment type="caution">
    <text evidence="5">The sequence shown here is derived from an EMBL/GenBank/DDBJ whole genome shotgun (WGS) entry which is preliminary data.</text>
</comment>
<dbReference type="PANTHER" id="PTHR45527">
    <property type="entry name" value="NONRIBOSOMAL PEPTIDE SYNTHETASE"/>
    <property type="match status" value="1"/>
</dbReference>
<dbReference type="InterPro" id="IPR001242">
    <property type="entry name" value="Condensation_dom"/>
</dbReference>
<dbReference type="Gene3D" id="3.30.559.30">
    <property type="entry name" value="Nonribosomal peptide synthetase, condensation domain"/>
    <property type="match status" value="1"/>
</dbReference>
<dbReference type="PROSITE" id="PS00455">
    <property type="entry name" value="AMP_BINDING"/>
    <property type="match status" value="1"/>
</dbReference>
<evidence type="ECO:0000259" key="4">
    <source>
        <dbReference type="PROSITE" id="PS50075"/>
    </source>
</evidence>
<dbReference type="Gene3D" id="1.10.1200.10">
    <property type="entry name" value="ACP-like"/>
    <property type="match status" value="1"/>
</dbReference>
<gene>
    <name evidence="5" type="ORF">H4R34_005403</name>
</gene>
<dbReference type="Gene3D" id="3.30.559.10">
    <property type="entry name" value="Chloramphenicol acetyltransferase-like domain"/>
    <property type="match status" value="2"/>
</dbReference>
<dbReference type="GO" id="GO:0005737">
    <property type="term" value="C:cytoplasm"/>
    <property type="evidence" value="ECO:0007669"/>
    <property type="project" value="TreeGrafter"/>
</dbReference>
<feature type="domain" description="Carrier" evidence="4">
    <location>
        <begin position="917"/>
        <end position="990"/>
    </location>
</feature>
<dbReference type="SUPFAM" id="SSF52777">
    <property type="entry name" value="CoA-dependent acyltransferases"/>
    <property type="match status" value="3"/>
</dbReference>
<proteinExistence type="predicted"/>
<keyword evidence="1" id="KW-0596">Phosphopantetheine</keyword>
<organism evidence="5 6">
    <name type="scientific">Dimargaris verticillata</name>
    <dbReference type="NCBI Taxonomy" id="2761393"/>
    <lineage>
        <taxon>Eukaryota</taxon>
        <taxon>Fungi</taxon>
        <taxon>Fungi incertae sedis</taxon>
        <taxon>Zoopagomycota</taxon>
        <taxon>Kickxellomycotina</taxon>
        <taxon>Dimargaritomycetes</taxon>
        <taxon>Dimargaritales</taxon>
        <taxon>Dimargaritaceae</taxon>
        <taxon>Dimargaris</taxon>
    </lineage>
</organism>
<dbReference type="Gene3D" id="3.30.300.30">
    <property type="match status" value="1"/>
</dbReference>
<evidence type="ECO:0000256" key="1">
    <source>
        <dbReference type="ARBA" id="ARBA00022450"/>
    </source>
</evidence>
<dbReference type="InterPro" id="IPR000873">
    <property type="entry name" value="AMP-dep_synth/lig_dom"/>
</dbReference>
<dbReference type="Pfam" id="PF00668">
    <property type="entry name" value="Condensation"/>
    <property type="match status" value="1"/>
</dbReference>
<dbReference type="GO" id="GO:0031177">
    <property type="term" value="F:phosphopantetheine binding"/>
    <property type="evidence" value="ECO:0007669"/>
    <property type="project" value="InterPro"/>
</dbReference>
<dbReference type="PANTHER" id="PTHR45527:SF1">
    <property type="entry name" value="FATTY ACID SYNTHASE"/>
    <property type="match status" value="1"/>
</dbReference>
<sequence length="1126" mass="122762">MASALVHDSAAYTVQAVITVHGALDTTQFQQAWNSVVDRHPILRTRFLVQPHCQAATALQVVTRSLVPEWTLGTAQAEQAYLAADVARGFEAAGPLLRFALFSTNASEHHFILTMHHALVDGWSLSLLLADVLAHYTSAAVLPVPGCYQDVVQYSMTQDPSAAQTFWRTELQAITAPCHLPSPHSTAPDMAIKRFTSEYFDSITLTLDNLEAISQFAQQHSITLSTLLRAVLAILLQYYTGNDHVLFGVTLSGRNLPVSHIEHVVGPCISTMPCHAHLTQDTTVWALLDQLQQASVQAMPYEHCSLADIHKCTAVDPGQALFNTLLVYENYPQVAPDAACPIAFQYESAEQNTEYPLTILAGANAGQLGMDFTYRTDIFPRVYMQQVITHCERIVNSIVASTSDTLVSQVDVLSPADRHLLLTTFATNPHEHPVGYAHQYFLHQVRHRPGATALRTTAHKYTYHQLSIMAHTLAAQLCQAAPTASDRVVAIVADNSVALVAGQLAVWLAGCAFVVVDPQYPLERKRFILSDAQCIAVLGHTADLRGLPTTLPTIALDTLNASTDQPAAFAPVTPAPSSLAWLIYTSGSTGQPKGVMTEHRAAANHFCGAHTALGIDKDTITPTVLTPTFDVSVSQIWTTLSFGGTVLITDRDFVHVFGQVDRVCCTPSLLSTLEPAKYRNLAHITLTGEPVPQTLVDQWAPHAKLINWYGPTEVAIGTHYAELSAGKKPAIGKPYPNASGYILNAQLQSVPIGVVGELYLGGDGVARGYLNQPELTTEKFIANPFGPGRLFKSGDLARWLPDGSVECLGRRDNQVKVRGYRIELDEVANTLAKYDGVKQACVVVQDGQLIGYVSPEDIDTPAVIAFAKTLLPHYMVPSALVALSVLPLTHVGKIDRTALPKHTFALQTTDASTLPRTPMEDCLIDLLAQVLHISPEVVSPRSTFFEVGGDSLSAIRLVTLCRRQGLNLAMVDISRSNTIARLATLIETNETSMPTMDLCPTLSGPVQLTPIQREFFGMNLQWPQAYQSPMLLECASVHTKAKWSRIIEQVIAYHDMLRFHIPAQASGHPPNGVIESTLALNSAFQFVDAASESELHTIVAEACARIDYHRGPICQFRVINLNQCQY</sequence>